<keyword evidence="3" id="KW-1185">Reference proteome</keyword>
<reference evidence="2" key="1">
    <citation type="journal article" date="2022" name="bioRxiv">
        <title>Sequencing and chromosome-scale assembly of the giantPleurodeles waltlgenome.</title>
        <authorList>
            <person name="Brown T."/>
            <person name="Elewa A."/>
            <person name="Iarovenko S."/>
            <person name="Subramanian E."/>
            <person name="Araus A.J."/>
            <person name="Petzold A."/>
            <person name="Susuki M."/>
            <person name="Suzuki K.-i.T."/>
            <person name="Hayashi T."/>
            <person name="Toyoda A."/>
            <person name="Oliveira C."/>
            <person name="Osipova E."/>
            <person name="Leigh N.D."/>
            <person name="Simon A."/>
            <person name="Yun M.H."/>
        </authorList>
    </citation>
    <scope>NUCLEOTIDE SEQUENCE</scope>
    <source>
        <strain evidence="2">20211129_DDA</strain>
        <tissue evidence="2">Liver</tissue>
    </source>
</reference>
<organism evidence="2 3">
    <name type="scientific">Pleurodeles waltl</name>
    <name type="common">Iberian ribbed newt</name>
    <dbReference type="NCBI Taxonomy" id="8319"/>
    <lineage>
        <taxon>Eukaryota</taxon>
        <taxon>Metazoa</taxon>
        <taxon>Chordata</taxon>
        <taxon>Craniata</taxon>
        <taxon>Vertebrata</taxon>
        <taxon>Euteleostomi</taxon>
        <taxon>Amphibia</taxon>
        <taxon>Batrachia</taxon>
        <taxon>Caudata</taxon>
        <taxon>Salamandroidea</taxon>
        <taxon>Salamandridae</taxon>
        <taxon>Pleurodelinae</taxon>
        <taxon>Pleurodeles</taxon>
    </lineage>
</organism>
<dbReference type="Proteomes" id="UP001066276">
    <property type="component" value="Chromosome 6"/>
</dbReference>
<accession>A0AAV7QED5</accession>
<evidence type="ECO:0000256" key="1">
    <source>
        <dbReference type="SAM" id="MobiDB-lite"/>
    </source>
</evidence>
<name>A0AAV7QED5_PLEWA</name>
<gene>
    <name evidence="2" type="ORF">NDU88_004415</name>
</gene>
<feature type="compositionally biased region" description="Basic and acidic residues" evidence="1">
    <location>
        <begin position="84"/>
        <end position="107"/>
    </location>
</feature>
<dbReference type="AlphaFoldDB" id="A0AAV7QED5"/>
<protein>
    <submittedName>
        <fullName evidence="2">Uncharacterized protein</fullName>
    </submittedName>
</protein>
<evidence type="ECO:0000313" key="3">
    <source>
        <dbReference type="Proteomes" id="UP001066276"/>
    </source>
</evidence>
<comment type="caution">
    <text evidence="2">The sequence shown here is derived from an EMBL/GenBank/DDBJ whole genome shotgun (WGS) entry which is preliminary data.</text>
</comment>
<dbReference type="EMBL" id="JANPWB010000010">
    <property type="protein sequence ID" value="KAJ1138024.1"/>
    <property type="molecule type" value="Genomic_DNA"/>
</dbReference>
<evidence type="ECO:0000313" key="2">
    <source>
        <dbReference type="EMBL" id="KAJ1138024.1"/>
    </source>
</evidence>
<sequence length="182" mass="20468">MLPPPQTWLGGGGGEFLYRCRQQKQSSIRDPALSASPHRFRILGLQCADGPPLFVSWPRPSALAPPLGRGWLWGRRGRLGSRCQADDERLREQQRSRGQEQRKRRAEEPEEPPELRPPWIVRGPTSCASRDSGRRETLRGSGEEATVTSNSFECRRRPAESLSCRAERLVPREALANDLASC</sequence>
<feature type="region of interest" description="Disordered" evidence="1">
    <location>
        <begin position="81"/>
        <end position="158"/>
    </location>
</feature>
<feature type="compositionally biased region" description="Basic and acidic residues" evidence="1">
    <location>
        <begin position="131"/>
        <end position="142"/>
    </location>
</feature>
<proteinExistence type="predicted"/>